<feature type="domain" description="GTP-binding protein TrmE N-terminal" evidence="9">
    <location>
        <begin position="18"/>
        <end position="132"/>
    </location>
</feature>
<dbReference type="InterPro" id="IPR005225">
    <property type="entry name" value="Small_GTP-bd"/>
</dbReference>
<reference evidence="11" key="2">
    <citation type="submission" date="2020-09" db="EMBL/GenBank/DDBJ databases">
        <authorList>
            <person name="Kikuchi T."/>
        </authorList>
    </citation>
    <scope>NUCLEOTIDE SEQUENCE</scope>
    <source>
        <strain evidence="11">Ka4C1</strain>
    </source>
</reference>
<dbReference type="NCBIfam" id="TIGR00231">
    <property type="entry name" value="small_GTP"/>
    <property type="match status" value="1"/>
</dbReference>
<feature type="domain" description="MnmE helical" evidence="10">
    <location>
        <begin position="135"/>
        <end position="467"/>
    </location>
</feature>
<evidence type="ECO:0000256" key="3">
    <source>
        <dbReference type="ARBA" id="ARBA00022694"/>
    </source>
</evidence>
<proteinExistence type="inferred from homology"/>
<dbReference type="PANTHER" id="PTHR42714">
    <property type="entry name" value="TRNA MODIFICATION GTPASE GTPBP3"/>
    <property type="match status" value="1"/>
</dbReference>
<dbReference type="InterPro" id="IPR025867">
    <property type="entry name" value="MnmE_helical"/>
</dbReference>
<comment type="similarity">
    <text evidence="2 6">Belongs to the TRAFAC class TrmE-Era-EngA-EngB-Septin-like GTPase superfamily. TrmE GTPase family.</text>
</comment>
<dbReference type="InterPro" id="IPR027368">
    <property type="entry name" value="MnmE_dom2"/>
</dbReference>
<dbReference type="EMBL" id="CAJFCV020000001">
    <property type="protein sequence ID" value="CAG9086572.1"/>
    <property type="molecule type" value="Genomic_DNA"/>
</dbReference>
<gene>
    <name evidence="11" type="ORF">BXYJ_LOCUS1977</name>
</gene>
<dbReference type="PANTHER" id="PTHR42714:SF2">
    <property type="entry name" value="TRNA MODIFICATION GTPASE GTPBP3, MITOCHONDRIAL"/>
    <property type="match status" value="1"/>
</dbReference>
<dbReference type="Pfam" id="PF12631">
    <property type="entry name" value="MnmE_helical"/>
    <property type="match status" value="1"/>
</dbReference>
<dbReference type="Proteomes" id="UP000582659">
    <property type="component" value="Unassembled WGS sequence"/>
</dbReference>
<dbReference type="Gene3D" id="1.20.120.430">
    <property type="entry name" value="tRNA modification GTPase MnmE domain 2"/>
    <property type="match status" value="1"/>
</dbReference>
<evidence type="ECO:0000313" key="13">
    <source>
        <dbReference type="Proteomes" id="UP000659654"/>
    </source>
</evidence>
<dbReference type="Proteomes" id="UP000095284">
    <property type="component" value="Unplaced"/>
</dbReference>
<dbReference type="InterPro" id="IPR027266">
    <property type="entry name" value="TrmE/GcvT-like"/>
</dbReference>
<dbReference type="GO" id="GO:0005739">
    <property type="term" value="C:mitochondrion"/>
    <property type="evidence" value="ECO:0007669"/>
    <property type="project" value="UniProtKB-SubCell"/>
</dbReference>
<dbReference type="NCBIfam" id="TIGR00450">
    <property type="entry name" value="mnmE_trmE_thdF"/>
    <property type="match status" value="1"/>
</dbReference>
<evidence type="ECO:0000259" key="10">
    <source>
        <dbReference type="Pfam" id="PF12631"/>
    </source>
</evidence>
<dbReference type="OrthoDB" id="188276at2759"/>
<name>A0A1I7RV96_BURXY</name>
<evidence type="ECO:0000313" key="14">
    <source>
        <dbReference type="WBParaSite" id="BXY_0465700.1"/>
    </source>
</evidence>
<sequence length="470" mass="52179">MLLRHRLTLLTLIRSKSIFALSSGPSPAAVSIIRISGPESKLVLQKISRSQKFDHRLMKYCEFYRQSGTLIDKGLAVYFKGPQSFTGEDSAEFFVHGSRAVVDMLLEELGRYPNLRAAGPGEFTKRAFFNGKLDLTQAEALNDLILAETPAQLFLANRQSNISKKLQPIREALLNFGAELEANIDFGDDIQNQQGQCWKKRIKNEVKSLITVVESMVGTAKKGILVRDGVKIALIGRTNVGKSSLMNKLAERDVAIVSDIPGTTRDCLELKIRMADLNVTLFDTAGIRETKDKLELEGIKRTRKSAEEAHLLVLVVAPANVSPLNSVINEIKWLIESFPSTPKVILINKVDLLDSKVVDQIKNALPHLKMAFVSCLTNSGISSLISNLELNVKDLTTIEENEMVLSRERHLRLLEQAYESLENFVQNIDVDTAIAAEDLRECAEVIGEITGVISRESVLDKLFSSFCIGK</sequence>
<dbReference type="GO" id="GO:0003924">
    <property type="term" value="F:GTPase activity"/>
    <property type="evidence" value="ECO:0007669"/>
    <property type="project" value="InterPro"/>
</dbReference>
<dbReference type="NCBIfam" id="NF003661">
    <property type="entry name" value="PRK05291.1-3"/>
    <property type="match status" value="1"/>
</dbReference>
<dbReference type="PRINTS" id="PR00449">
    <property type="entry name" value="RASTRNSFRMNG"/>
</dbReference>
<keyword evidence="5 6" id="KW-0342">GTP-binding</keyword>
<evidence type="ECO:0000256" key="6">
    <source>
        <dbReference type="RuleBase" id="RU003313"/>
    </source>
</evidence>
<dbReference type="EMBL" id="CAJFDI010000001">
    <property type="protein sequence ID" value="CAD5210535.1"/>
    <property type="molecule type" value="Genomic_DNA"/>
</dbReference>
<dbReference type="AlphaFoldDB" id="A0A1I7RV96"/>
<evidence type="ECO:0000256" key="7">
    <source>
        <dbReference type="SAM" id="SignalP"/>
    </source>
</evidence>
<evidence type="ECO:0000256" key="2">
    <source>
        <dbReference type="ARBA" id="ARBA00011043"/>
    </source>
</evidence>
<dbReference type="Gene3D" id="3.30.1360.120">
    <property type="entry name" value="Probable tRNA modification gtpase trme, domain 1"/>
    <property type="match status" value="1"/>
</dbReference>
<dbReference type="Pfam" id="PF10396">
    <property type="entry name" value="TrmE_N"/>
    <property type="match status" value="1"/>
</dbReference>
<evidence type="ECO:0000313" key="11">
    <source>
        <dbReference type="EMBL" id="CAD5210535.1"/>
    </source>
</evidence>
<protein>
    <submittedName>
        <fullName evidence="11">(pine wood nematode) hypothetical protein</fullName>
    </submittedName>
</protein>
<evidence type="ECO:0000259" key="9">
    <source>
        <dbReference type="Pfam" id="PF10396"/>
    </source>
</evidence>
<evidence type="ECO:0000259" key="8">
    <source>
        <dbReference type="Pfam" id="PF01926"/>
    </source>
</evidence>
<evidence type="ECO:0000313" key="12">
    <source>
        <dbReference type="Proteomes" id="UP000095284"/>
    </source>
</evidence>
<dbReference type="SMR" id="A0A1I7RV96"/>
<dbReference type="HAMAP" id="MF_00379">
    <property type="entry name" value="GTPase_MnmE"/>
    <property type="match status" value="1"/>
</dbReference>
<evidence type="ECO:0000256" key="1">
    <source>
        <dbReference type="ARBA" id="ARBA00004173"/>
    </source>
</evidence>
<dbReference type="Pfam" id="PF01926">
    <property type="entry name" value="MMR_HSR1"/>
    <property type="match status" value="1"/>
</dbReference>
<dbReference type="InterPro" id="IPR006073">
    <property type="entry name" value="GTP-bd"/>
</dbReference>
<reference evidence="14" key="1">
    <citation type="submission" date="2016-11" db="UniProtKB">
        <authorList>
            <consortium name="WormBaseParasite"/>
        </authorList>
    </citation>
    <scope>IDENTIFICATION</scope>
</reference>
<accession>A0A1I7RV96</accession>
<keyword evidence="4 6" id="KW-0547">Nucleotide-binding</keyword>
<comment type="subcellular location">
    <subcellularLocation>
        <location evidence="1">Mitochondrion</location>
    </subcellularLocation>
</comment>
<dbReference type="InterPro" id="IPR031168">
    <property type="entry name" value="G_TrmE"/>
</dbReference>
<organism evidence="12 14">
    <name type="scientific">Bursaphelenchus xylophilus</name>
    <name type="common">Pinewood nematode worm</name>
    <name type="synonym">Aphelenchoides xylophilus</name>
    <dbReference type="NCBI Taxonomy" id="6326"/>
    <lineage>
        <taxon>Eukaryota</taxon>
        <taxon>Metazoa</taxon>
        <taxon>Ecdysozoa</taxon>
        <taxon>Nematoda</taxon>
        <taxon>Chromadorea</taxon>
        <taxon>Rhabditida</taxon>
        <taxon>Tylenchina</taxon>
        <taxon>Tylenchomorpha</taxon>
        <taxon>Aphelenchoidea</taxon>
        <taxon>Aphelenchoididae</taxon>
        <taxon>Bursaphelenchus</taxon>
    </lineage>
</organism>
<dbReference type="GO" id="GO:0005525">
    <property type="term" value="F:GTP binding"/>
    <property type="evidence" value="ECO:0007669"/>
    <property type="project" value="UniProtKB-KW"/>
</dbReference>
<dbReference type="SUPFAM" id="SSF52540">
    <property type="entry name" value="P-loop containing nucleoside triphosphate hydrolases"/>
    <property type="match status" value="1"/>
</dbReference>
<dbReference type="InterPro" id="IPR027417">
    <property type="entry name" value="P-loop_NTPase"/>
</dbReference>
<keyword evidence="7" id="KW-0732">Signal</keyword>
<keyword evidence="3 6" id="KW-0819">tRNA processing</keyword>
<dbReference type="InterPro" id="IPR018948">
    <property type="entry name" value="GTP-bd_TrmE_N"/>
</dbReference>
<dbReference type="CDD" id="cd14858">
    <property type="entry name" value="TrmE_N"/>
    <property type="match status" value="1"/>
</dbReference>
<dbReference type="Proteomes" id="UP000659654">
    <property type="component" value="Unassembled WGS sequence"/>
</dbReference>
<evidence type="ECO:0000256" key="5">
    <source>
        <dbReference type="ARBA" id="ARBA00023134"/>
    </source>
</evidence>
<dbReference type="CDD" id="cd04164">
    <property type="entry name" value="trmE"/>
    <property type="match status" value="1"/>
</dbReference>
<keyword evidence="13" id="KW-1185">Reference proteome</keyword>
<dbReference type="WBParaSite" id="BXY_0465700.1">
    <property type="protein sequence ID" value="BXY_0465700.1"/>
    <property type="gene ID" value="BXY_0465700"/>
</dbReference>
<dbReference type="FunFam" id="3.30.1360.120:FF:000007">
    <property type="entry name" value="tRNA modification GTPase GTPBP3, mitochondrial"/>
    <property type="match status" value="1"/>
</dbReference>
<feature type="domain" description="G" evidence="8">
    <location>
        <begin position="231"/>
        <end position="349"/>
    </location>
</feature>
<evidence type="ECO:0000256" key="4">
    <source>
        <dbReference type="ARBA" id="ARBA00022741"/>
    </source>
</evidence>
<dbReference type="Gene3D" id="3.40.50.300">
    <property type="entry name" value="P-loop containing nucleotide triphosphate hydrolases"/>
    <property type="match status" value="1"/>
</dbReference>
<dbReference type="GO" id="GO:0002098">
    <property type="term" value="P:tRNA wobble uridine modification"/>
    <property type="evidence" value="ECO:0007669"/>
    <property type="project" value="TreeGrafter"/>
</dbReference>
<feature type="signal peptide" evidence="7">
    <location>
        <begin position="1"/>
        <end position="20"/>
    </location>
</feature>
<feature type="chain" id="PRO_5036021972" evidence="7">
    <location>
        <begin position="21"/>
        <end position="470"/>
    </location>
</feature>
<dbReference type="GO" id="GO:0030488">
    <property type="term" value="P:tRNA methylation"/>
    <property type="evidence" value="ECO:0007669"/>
    <property type="project" value="TreeGrafter"/>
</dbReference>
<dbReference type="InterPro" id="IPR004520">
    <property type="entry name" value="GTPase_MnmE"/>
</dbReference>